<protein>
    <recommendedName>
        <fullName evidence="10">FBT8</fullName>
    </recommendedName>
</protein>
<feature type="transmembrane region" description="Helical" evidence="7">
    <location>
        <begin position="201"/>
        <end position="224"/>
    </location>
</feature>
<evidence type="ECO:0000256" key="5">
    <source>
        <dbReference type="ARBA" id="ARBA00022989"/>
    </source>
</evidence>
<comment type="caution">
    <text evidence="8">The sequence shown here is derived from an EMBL/GenBank/DDBJ whole genome shotgun (WGS) entry which is preliminary data.</text>
</comment>
<organism evidence="8 9">
    <name type="scientific">Trapa natans</name>
    <name type="common">Water chestnut</name>
    <dbReference type="NCBI Taxonomy" id="22666"/>
    <lineage>
        <taxon>Eukaryota</taxon>
        <taxon>Viridiplantae</taxon>
        <taxon>Streptophyta</taxon>
        <taxon>Embryophyta</taxon>
        <taxon>Tracheophyta</taxon>
        <taxon>Spermatophyta</taxon>
        <taxon>Magnoliopsida</taxon>
        <taxon>eudicotyledons</taxon>
        <taxon>Gunneridae</taxon>
        <taxon>Pentapetalae</taxon>
        <taxon>rosids</taxon>
        <taxon>malvids</taxon>
        <taxon>Myrtales</taxon>
        <taxon>Lythraceae</taxon>
        <taxon>Trapa</taxon>
    </lineage>
</organism>
<comment type="similarity">
    <text evidence="2">Belongs to the major facilitator superfamily. Folate-biopterin transporter (TC 2.A.71) family.</text>
</comment>
<keyword evidence="4 7" id="KW-0812">Transmembrane</keyword>
<evidence type="ECO:0000256" key="6">
    <source>
        <dbReference type="ARBA" id="ARBA00023136"/>
    </source>
</evidence>
<feature type="transmembrane region" description="Helical" evidence="7">
    <location>
        <begin position="328"/>
        <end position="347"/>
    </location>
</feature>
<dbReference type="SUPFAM" id="SSF103473">
    <property type="entry name" value="MFS general substrate transporter"/>
    <property type="match status" value="1"/>
</dbReference>
<evidence type="ECO:0000313" key="8">
    <source>
        <dbReference type="EMBL" id="KAK4796102.1"/>
    </source>
</evidence>
<feature type="transmembrane region" description="Helical" evidence="7">
    <location>
        <begin position="263"/>
        <end position="282"/>
    </location>
</feature>
<comment type="subcellular location">
    <subcellularLocation>
        <location evidence="1">Membrane</location>
        <topology evidence="1">Multi-pass membrane protein</topology>
    </subcellularLocation>
</comment>
<evidence type="ECO:0000256" key="2">
    <source>
        <dbReference type="ARBA" id="ARBA00007015"/>
    </source>
</evidence>
<feature type="transmembrane region" description="Helical" evidence="7">
    <location>
        <begin position="236"/>
        <end position="257"/>
    </location>
</feature>
<dbReference type="AlphaFoldDB" id="A0AAN7MCW0"/>
<evidence type="ECO:0000256" key="3">
    <source>
        <dbReference type="ARBA" id="ARBA00022448"/>
    </source>
</evidence>
<keyword evidence="9" id="KW-1185">Reference proteome</keyword>
<evidence type="ECO:0000256" key="1">
    <source>
        <dbReference type="ARBA" id="ARBA00004141"/>
    </source>
</evidence>
<feature type="transmembrane region" description="Helical" evidence="7">
    <location>
        <begin position="492"/>
        <end position="513"/>
    </location>
</feature>
<gene>
    <name evidence="8" type="ORF">SAY86_028428</name>
</gene>
<keyword evidence="5 7" id="KW-1133">Transmembrane helix</keyword>
<accession>A0AAN7MCW0</accession>
<proteinExistence type="inferred from homology"/>
<name>A0AAN7MCW0_TRANT</name>
<feature type="transmembrane region" description="Helical" evidence="7">
    <location>
        <begin position="169"/>
        <end position="189"/>
    </location>
</feature>
<dbReference type="GO" id="GO:0016020">
    <property type="term" value="C:membrane"/>
    <property type="evidence" value="ECO:0007669"/>
    <property type="project" value="UniProtKB-SubCell"/>
</dbReference>
<sequence>MPMIILYPVEPFQSFCGLSRAMILPSVSPETRFLNPLSGIPKSIDRLALVRILGNNSKRGPWVRCSSKELTFLGENGRVRGGFEDRKGKGLDLSQLGAGKMLGLCGYGYWVQGFRCFPWLALNFHMAHNLGLHPSALQFVQNSGNLPMVAKPLYGILSDAFSINGDHRLPYISMGVFLQVLSWGPLAFFPSAREALPNLMAFVLLSNLGASITEVAMDALVAEYGQSRGANSLQSYAFMASAVGGILGYFLGGYFLPTTASKTIFLVFSILLSFQLAVSLAIKEEALGIQPKSFSHDYRHGGSSILGVIRNQTSNLQRSIKEETIWRSLTWVVSSIAIVPILSGSVFCYQTQCLHLDPAVLGMSRVIGQLVSLSASVFFNRFWNNVDVRKLVGFMQALYASTLLLDLVLVKQINLKMGIPNELFVLCFSGLAETIAQFKLLPFMMLFANLCPRGCEGSLMSFVASATCLSSIVSGFLGVGLSSLIGIRSGDFSNLGVGILVQFFAALIPLAWIHRVASTAVVEKEKCRGGSRSPRGRRLAKGSI</sequence>
<evidence type="ECO:0000256" key="7">
    <source>
        <dbReference type="SAM" id="Phobius"/>
    </source>
</evidence>
<feature type="transmembrane region" description="Helical" evidence="7">
    <location>
        <begin position="459"/>
        <end position="486"/>
    </location>
</feature>
<dbReference type="PANTHER" id="PTHR31585:SF12">
    <property type="entry name" value="FOLATE-BIOPTERIN TRANSPORTER 9, CHLOROPLASTIC-RELATED"/>
    <property type="match status" value="1"/>
</dbReference>
<evidence type="ECO:0008006" key="10">
    <source>
        <dbReference type="Google" id="ProtNLM"/>
    </source>
</evidence>
<dbReference type="EMBL" id="JAXQNO010000006">
    <property type="protein sequence ID" value="KAK4796102.1"/>
    <property type="molecule type" value="Genomic_DNA"/>
</dbReference>
<reference evidence="8 9" key="1">
    <citation type="journal article" date="2023" name="Hortic Res">
        <title>Pangenome of water caltrop reveals structural variations and asymmetric subgenome divergence after allopolyploidization.</title>
        <authorList>
            <person name="Zhang X."/>
            <person name="Chen Y."/>
            <person name="Wang L."/>
            <person name="Yuan Y."/>
            <person name="Fang M."/>
            <person name="Shi L."/>
            <person name="Lu R."/>
            <person name="Comes H.P."/>
            <person name="Ma Y."/>
            <person name="Chen Y."/>
            <person name="Huang G."/>
            <person name="Zhou Y."/>
            <person name="Zheng Z."/>
            <person name="Qiu Y."/>
        </authorList>
    </citation>
    <scope>NUCLEOTIDE SEQUENCE [LARGE SCALE GENOMIC DNA]</scope>
    <source>
        <strain evidence="8">F231</strain>
    </source>
</reference>
<dbReference type="PANTHER" id="PTHR31585">
    <property type="entry name" value="FOLATE-BIOPTERIN TRANSPORTER 1, CHLOROPLASTIC"/>
    <property type="match status" value="1"/>
</dbReference>
<evidence type="ECO:0000313" key="9">
    <source>
        <dbReference type="Proteomes" id="UP001346149"/>
    </source>
</evidence>
<dbReference type="Pfam" id="PF03092">
    <property type="entry name" value="BT1"/>
    <property type="match status" value="1"/>
</dbReference>
<dbReference type="InterPro" id="IPR036259">
    <property type="entry name" value="MFS_trans_sf"/>
</dbReference>
<feature type="transmembrane region" description="Helical" evidence="7">
    <location>
        <begin position="423"/>
        <end position="447"/>
    </location>
</feature>
<keyword evidence="6 7" id="KW-0472">Membrane</keyword>
<evidence type="ECO:0000256" key="4">
    <source>
        <dbReference type="ARBA" id="ARBA00022692"/>
    </source>
</evidence>
<feature type="transmembrane region" description="Helical" evidence="7">
    <location>
        <begin position="391"/>
        <end position="411"/>
    </location>
</feature>
<dbReference type="Proteomes" id="UP001346149">
    <property type="component" value="Unassembled WGS sequence"/>
</dbReference>
<dbReference type="InterPro" id="IPR004324">
    <property type="entry name" value="FBT"/>
</dbReference>
<dbReference type="NCBIfam" id="TIGR00788">
    <property type="entry name" value="fbt"/>
    <property type="match status" value="1"/>
</dbReference>
<dbReference type="InterPro" id="IPR039309">
    <property type="entry name" value="BT1"/>
</dbReference>
<keyword evidence="3" id="KW-0813">Transport</keyword>
<dbReference type="Gene3D" id="1.20.1250.20">
    <property type="entry name" value="MFS general substrate transporter like domains"/>
    <property type="match status" value="1"/>
</dbReference>